<evidence type="ECO:0000313" key="3">
    <source>
        <dbReference type="Proteomes" id="UP001066276"/>
    </source>
</evidence>
<dbReference type="Proteomes" id="UP001066276">
    <property type="component" value="Chromosome 9"/>
</dbReference>
<reference evidence="2" key="1">
    <citation type="journal article" date="2022" name="bioRxiv">
        <title>Sequencing and chromosome-scale assembly of the giantPleurodeles waltlgenome.</title>
        <authorList>
            <person name="Brown T."/>
            <person name="Elewa A."/>
            <person name="Iarovenko S."/>
            <person name="Subramanian E."/>
            <person name="Araus A.J."/>
            <person name="Petzold A."/>
            <person name="Susuki M."/>
            <person name="Suzuki K.-i.T."/>
            <person name="Hayashi T."/>
            <person name="Toyoda A."/>
            <person name="Oliveira C."/>
            <person name="Osipova E."/>
            <person name="Leigh N.D."/>
            <person name="Simon A."/>
            <person name="Yun M.H."/>
        </authorList>
    </citation>
    <scope>NUCLEOTIDE SEQUENCE</scope>
    <source>
        <strain evidence="2">20211129_DDA</strain>
        <tissue evidence="2">Liver</tissue>
    </source>
</reference>
<dbReference type="AlphaFoldDB" id="A0AAV7N8M4"/>
<gene>
    <name evidence="2" type="ORF">NDU88_006438</name>
</gene>
<protein>
    <submittedName>
        <fullName evidence="2">Uncharacterized protein</fullName>
    </submittedName>
</protein>
<keyword evidence="3" id="KW-1185">Reference proteome</keyword>
<sequence>MDPKILILAMAALTMLSTEAFPRKAPRGMCHLSQYQNLLPSHLRATQDLRNKYVNSRAHEYRPSQHLDTWLKEFNKIKDTQRSLLRAVRNRRFRSSVSFFCFALGVFKYASDPPEGARAAFFSVRERVTLSSRRSHLAFVIFFEN</sequence>
<organism evidence="2 3">
    <name type="scientific">Pleurodeles waltl</name>
    <name type="common">Iberian ribbed newt</name>
    <dbReference type="NCBI Taxonomy" id="8319"/>
    <lineage>
        <taxon>Eukaryota</taxon>
        <taxon>Metazoa</taxon>
        <taxon>Chordata</taxon>
        <taxon>Craniata</taxon>
        <taxon>Vertebrata</taxon>
        <taxon>Euteleostomi</taxon>
        <taxon>Amphibia</taxon>
        <taxon>Batrachia</taxon>
        <taxon>Caudata</taxon>
        <taxon>Salamandroidea</taxon>
        <taxon>Salamandridae</taxon>
        <taxon>Pleurodelinae</taxon>
        <taxon>Pleurodeles</taxon>
    </lineage>
</organism>
<evidence type="ECO:0000256" key="1">
    <source>
        <dbReference type="SAM" id="SignalP"/>
    </source>
</evidence>
<accession>A0AAV7N8M4</accession>
<keyword evidence="1" id="KW-0732">Signal</keyword>
<comment type="caution">
    <text evidence="2">The sequence shown here is derived from an EMBL/GenBank/DDBJ whole genome shotgun (WGS) entry which is preliminary data.</text>
</comment>
<feature type="chain" id="PRO_5043608398" evidence="1">
    <location>
        <begin position="21"/>
        <end position="145"/>
    </location>
</feature>
<feature type="signal peptide" evidence="1">
    <location>
        <begin position="1"/>
        <end position="20"/>
    </location>
</feature>
<name>A0AAV7N8M4_PLEWA</name>
<evidence type="ECO:0000313" key="2">
    <source>
        <dbReference type="EMBL" id="KAJ1109070.1"/>
    </source>
</evidence>
<proteinExistence type="predicted"/>
<dbReference type="EMBL" id="JANPWB010000013">
    <property type="protein sequence ID" value="KAJ1109070.1"/>
    <property type="molecule type" value="Genomic_DNA"/>
</dbReference>